<keyword evidence="5" id="KW-1185">Reference proteome</keyword>
<accession>A0ABY2IPS7</accession>
<dbReference type="Gene3D" id="2.40.50.140">
    <property type="entry name" value="Nucleic acid-binding proteins"/>
    <property type="match status" value="1"/>
</dbReference>
<organism evidence="4 5">
    <name type="scientific">Cryobacterium glucosi</name>
    <dbReference type="NCBI Taxonomy" id="1259175"/>
    <lineage>
        <taxon>Bacteria</taxon>
        <taxon>Bacillati</taxon>
        <taxon>Actinomycetota</taxon>
        <taxon>Actinomycetes</taxon>
        <taxon>Micrococcales</taxon>
        <taxon>Microbacteriaceae</taxon>
        <taxon>Cryobacterium</taxon>
    </lineage>
</organism>
<dbReference type="GO" id="GO:0003677">
    <property type="term" value="F:DNA binding"/>
    <property type="evidence" value="ECO:0007669"/>
    <property type="project" value="UniProtKB-KW"/>
</dbReference>
<dbReference type="Pfam" id="PF00436">
    <property type="entry name" value="SSB"/>
    <property type="match status" value="1"/>
</dbReference>
<evidence type="ECO:0000256" key="1">
    <source>
        <dbReference type="ARBA" id="ARBA00023125"/>
    </source>
</evidence>
<sequence>MSNSITVTGIVATTPRHLVTSAGLAITSFRLASGQRRYDRTLHSWVDADTNWYTVTAFRHLAHNVVRSVRKGEHVLVAGQLRVRAWQNAERSGTSVEVEAEAVGHDLSWCTTNYLRPVTDAAAVRGLPTAPDPAGASGASSGETVPPAGVTTVVTGESAVRSV</sequence>
<keyword evidence="1 2" id="KW-0238">DNA-binding</keyword>
<dbReference type="SUPFAM" id="SSF50249">
    <property type="entry name" value="Nucleic acid-binding proteins"/>
    <property type="match status" value="1"/>
</dbReference>
<feature type="region of interest" description="Disordered" evidence="3">
    <location>
        <begin position="126"/>
        <end position="149"/>
    </location>
</feature>
<evidence type="ECO:0000313" key="5">
    <source>
        <dbReference type="Proteomes" id="UP000297604"/>
    </source>
</evidence>
<dbReference type="RefSeq" id="WP_134447824.1">
    <property type="nucleotide sequence ID" value="NZ_SOFS01000013.1"/>
</dbReference>
<dbReference type="InterPro" id="IPR012340">
    <property type="entry name" value="NA-bd_OB-fold"/>
</dbReference>
<dbReference type="InterPro" id="IPR011344">
    <property type="entry name" value="ssDNA-bd"/>
</dbReference>
<dbReference type="PANTHER" id="PTHR10302:SF0">
    <property type="entry name" value="SINGLE-STRANDED DNA-BINDING PROTEIN, MITOCHONDRIAL"/>
    <property type="match status" value="1"/>
</dbReference>
<dbReference type="CDD" id="cd04496">
    <property type="entry name" value="SSB_OBF"/>
    <property type="match status" value="1"/>
</dbReference>
<proteinExistence type="predicted"/>
<dbReference type="EMBL" id="SOFS01000013">
    <property type="protein sequence ID" value="TFC21993.1"/>
    <property type="molecule type" value="Genomic_DNA"/>
</dbReference>
<protein>
    <submittedName>
        <fullName evidence="4">Single-stranded DNA-binding protein</fullName>
    </submittedName>
</protein>
<gene>
    <name evidence="4" type="ORF">E3O46_05015</name>
</gene>
<dbReference type="InterPro" id="IPR000424">
    <property type="entry name" value="Primosome_PriB/ssb"/>
</dbReference>
<feature type="compositionally biased region" description="Low complexity" evidence="3">
    <location>
        <begin position="134"/>
        <end position="149"/>
    </location>
</feature>
<evidence type="ECO:0000313" key="4">
    <source>
        <dbReference type="EMBL" id="TFC21993.1"/>
    </source>
</evidence>
<evidence type="ECO:0000256" key="2">
    <source>
        <dbReference type="PROSITE-ProRule" id="PRU00252"/>
    </source>
</evidence>
<evidence type="ECO:0000256" key="3">
    <source>
        <dbReference type="SAM" id="MobiDB-lite"/>
    </source>
</evidence>
<dbReference type="Proteomes" id="UP000297604">
    <property type="component" value="Unassembled WGS sequence"/>
</dbReference>
<name>A0ABY2IPS7_9MICO</name>
<dbReference type="PANTHER" id="PTHR10302">
    <property type="entry name" value="SINGLE-STRANDED DNA-BINDING PROTEIN"/>
    <property type="match status" value="1"/>
</dbReference>
<comment type="caution">
    <text evidence="4">The sequence shown here is derived from an EMBL/GenBank/DDBJ whole genome shotgun (WGS) entry which is preliminary data.</text>
</comment>
<reference evidence="4 5" key="1">
    <citation type="submission" date="2019-03" db="EMBL/GenBank/DDBJ databases">
        <title>Genomics of glacier-inhabiting Cryobacterium strains.</title>
        <authorList>
            <person name="Liu Q."/>
            <person name="Xin Y.-H."/>
        </authorList>
    </citation>
    <scope>NUCLEOTIDE SEQUENCE [LARGE SCALE GENOMIC DNA]</scope>
    <source>
        <strain evidence="4 5">MDB1-5</strain>
    </source>
</reference>
<dbReference type="PROSITE" id="PS50935">
    <property type="entry name" value="SSB"/>
    <property type="match status" value="1"/>
</dbReference>